<dbReference type="InterPro" id="IPR051784">
    <property type="entry name" value="Nod_factor_ABC_transporter"/>
</dbReference>
<dbReference type="InterPro" id="IPR000412">
    <property type="entry name" value="ABC_2_transport"/>
</dbReference>
<organism evidence="8 9">
    <name type="scientific">Microbacterium album</name>
    <dbReference type="NCBI Taxonomy" id="2053191"/>
    <lineage>
        <taxon>Bacteria</taxon>
        <taxon>Bacillati</taxon>
        <taxon>Actinomycetota</taxon>
        <taxon>Actinomycetes</taxon>
        <taxon>Micrococcales</taxon>
        <taxon>Microbacteriaceae</taxon>
        <taxon>Microbacterium</taxon>
    </lineage>
</organism>
<keyword evidence="4 6" id="KW-0472">Membrane</keyword>
<dbReference type="GO" id="GO:0140359">
    <property type="term" value="F:ABC-type transporter activity"/>
    <property type="evidence" value="ECO:0007669"/>
    <property type="project" value="InterPro"/>
</dbReference>
<feature type="transmembrane region" description="Helical" evidence="6">
    <location>
        <begin position="265"/>
        <end position="285"/>
    </location>
</feature>
<keyword evidence="9" id="KW-1185">Reference proteome</keyword>
<dbReference type="Pfam" id="PF12698">
    <property type="entry name" value="ABC2_membrane_3"/>
    <property type="match status" value="1"/>
</dbReference>
<feature type="domain" description="ABC-2 type transporter transmembrane" evidence="7">
    <location>
        <begin position="57"/>
        <end position="284"/>
    </location>
</feature>
<feature type="transmembrane region" description="Helical" evidence="6">
    <location>
        <begin position="110"/>
        <end position="139"/>
    </location>
</feature>
<sequence length="292" mass="30352">MDVVLSITARNLRLFFRDPLNVFFSLLGALIVFLLYALFLGNLQVTSIADSVPGADDAEVRGFVDAWMFAGIVALSAITTPLGALSVFVEDAASGRFRDFLVSPVRRGQLVLGYLASAFLIGVAVTLVVLVVALLYLWLVSDVVLAAGAVAASAGWIVLATAGFAALWAFVASFLRTTGSFAALSTVVGTVAGFVAGAYIAVGLFPDAVRDAVSALPFAQAAMLLRQQFTSEALSDLVGGQQAAIDGINAAYGITLSVGDWAVPVWFAAGVLAALAVVFTALAAARIRSRIR</sequence>
<evidence type="ECO:0000259" key="7">
    <source>
        <dbReference type="Pfam" id="PF12698"/>
    </source>
</evidence>
<dbReference type="Proteomes" id="UP000657592">
    <property type="component" value="Unassembled WGS sequence"/>
</dbReference>
<dbReference type="PANTHER" id="PTHR43229:SF2">
    <property type="entry name" value="NODULATION PROTEIN J"/>
    <property type="match status" value="1"/>
</dbReference>
<feature type="transmembrane region" description="Helical" evidence="6">
    <location>
        <begin position="181"/>
        <end position="202"/>
    </location>
</feature>
<keyword evidence="2 6" id="KW-0812">Transmembrane</keyword>
<dbReference type="PANTHER" id="PTHR43229">
    <property type="entry name" value="NODULATION PROTEIN J"/>
    <property type="match status" value="1"/>
</dbReference>
<feature type="transmembrane region" description="Helical" evidence="6">
    <location>
        <begin position="145"/>
        <end position="169"/>
    </location>
</feature>
<keyword evidence="5" id="KW-0046">Antibiotic resistance</keyword>
<evidence type="ECO:0000256" key="2">
    <source>
        <dbReference type="ARBA" id="ARBA00022692"/>
    </source>
</evidence>
<gene>
    <name evidence="8" type="ORF">GCM10010921_16240</name>
</gene>
<dbReference type="RefSeq" id="WP_188755767.1">
    <property type="nucleotide sequence ID" value="NZ_BMJY01000005.1"/>
</dbReference>
<feature type="transmembrane region" description="Helical" evidence="6">
    <location>
        <begin position="20"/>
        <end position="39"/>
    </location>
</feature>
<comment type="subcellular location">
    <subcellularLocation>
        <location evidence="1">Membrane</location>
        <topology evidence="1">Multi-pass membrane protein</topology>
    </subcellularLocation>
</comment>
<evidence type="ECO:0000313" key="8">
    <source>
        <dbReference type="EMBL" id="GGH42796.1"/>
    </source>
</evidence>
<accession>A0A917IF24</accession>
<reference evidence="8" key="2">
    <citation type="submission" date="2020-09" db="EMBL/GenBank/DDBJ databases">
        <authorList>
            <person name="Sun Q."/>
            <person name="Zhou Y."/>
        </authorList>
    </citation>
    <scope>NUCLEOTIDE SEQUENCE</scope>
    <source>
        <strain evidence="8">CGMCC 1.15794</strain>
    </source>
</reference>
<proteinExistence type="predicted"/>
<evidence type="ECO:0000256" key="3">
    <source>
        <dbReference type="ARBA" id="ARBA00022989"/>
    </source>
</evidence>
<feature type="transmembrane region" description="Helical" evidence="6">
    <location>
        <begin position="66"/>
        <end position="89"/>
    </location>
</feature>
<protein>
    <submittedName>
        <fullName evidence="8">ABC transporter permease</fullName>
    </submittedName>
</protein>
<evidence type="ECO:0000256" key="5">
    <source>
        <dbReference type="ARBA" id="ARBA00023251"/>
    </source>
</evidence>
<dbReference type="EMBL" id="BMJY01000005">
    <property type="protein sequence ID" value="GGH42796.1"/>
    <property type="molecule type" value="Genomic_DNA"/>
</dbReference>
<evidence type="ECO:0000256" key="1">
    <source>
        <dbReference type="ARBA" id="ARBA00004141"/>
    </source>
</evidence>
<name>A0A917IF24_9MICO</name>
<evidence type="ECO:0000256" key="4">
    <source>
        <dbReference type="ARBA" id="ARBA00023136"/>
    </source>
</evidence>
<dbReference type="PIRSF" id="PIRSF006648">
    <property type="entry name" value="DrrB"/>
    <property type="match status" value="1"/>
</dbReference>
<dbReference type="GO" id="GO:0043190">
    <property type="term" value="C:ATP-binding cassette (ABC) transporter complex"/>
    <property type="evidence" value="ECO:0007669"/>
    <property type="project" value="InterPro"/>
</dbReference>
<evidence type="ECO:0000256" key="6">
    <source>
        <dbReference type="SAM" id="Phobius"/>
    </source>
</evidence>
<dbReference type="AlphaFoldDB" id="A0A917IF24"/>
<reference evidence="8" key="1">
    <citation type="journal article" date="2014" name="Int. J. Syst. Evol. Microbiol.">
        <title>Complete genome sequence of Corynebacterium casei LMG S-19264T (=DSM 44701T), isolated from a smear-ripened cheese.</title>
        <authorList>
            <consortium name="US DOE Joint Genome Institute (JGI-PGF)"/>
            <person name="Walter F."/>
            <person name="Albersmeier A."/>
            <person name="Kalinowski J."/>
            <person name="Ruckert C."/>
        </authorList>
    </citation>
    <scope>NUCLEOTIDE SEQUENCE</scope>
    <source>
        <strain evidence="8">CGMCC 1.15794</strain>
    </source>
</reference>
<dbReference type="InterPro" id="IPR013525">
    <property type="entry name" value="ABC2_TM"/>
</dbReference>
<comment type="caution">
    <text evidence="8">The sequence shown here is derived from an EMBL/GenBank/DDBJ whole genome shotgun (WGS) entry which is preliminary data.</text>
</comment>
<evidence type="ECO:0000313" key="9">
    <source>
        <dbReference type="Proteomes" id="UP000657592"/>
    </source>
</evidence>
<keyword evidence="3 6" id="KW-1133">Transmembrane helix</keyword>
<dbReference type="GO" id="GO:0046677">
    <property type="term" value="P:response to antibiotic"/>
    <property type="evidence" value="ECO:0007669"/>
    <property type="project" value="UniProtKB-KW"/>
</dbReference>